<proteinExistence type="predicted"/>
<dbReference type="AlphaFoldDB" id="A0A6J7KLN9"/>
<name>A0A6J7KLN9_9ZZZZ</name>
<accession>A0A6J7KLN9</accession>
<dbReference type="EMBL" id="CAFBNE010000063">
    <property type="protein sequence ID" value="CAB4957228.1"/>
    <property type="molecule type" value="Genomic_DNA"/>
</dbReference>
<evidence type="ECO:0000313" key="1">
    <source>
        <dbReference type="EMBL" id="CAB4957228.1"/>
    </source>
</evidence>
<gene>
    <name evidence="1" type="ORF">UFOPK3772_01954</name>
</gene>
<reference evidence="1" key="1">
    <citation type="submission" date="2020-05" db="EMBL/GenBank/DDBJ databases">
        <authorList>
            <person name="Chiriac C."/>
            <person name="Salcher M."/>
            <person name="Ghai R."/>
            <person name="Kavagutti S V."/>
        </authorList>
    </citation>
    <scope>NUCLEOTIDE SEQUENCE</scope>
</reference>
<organism evidence="1">
    <name type="scientific">freshwater metagenome</name>
    <dbReference type="NCBI Taxonomy" id="449393"/>
    <lineage>
        <taxon>unclassified sequences</taxon>
        <taxon>metagenomes</taxon>
        <taxon>ecological metagenomes</taxon>
    </lineage>
</organism>
<protein>
    <submittedName>
        <fullName evidence="1">Unannotated protein</fullName>
    </submittedName>
</protein>
<sequence>MTRSPSALLAHCGSAKNRSRTCVSTTSVAATVRIALRARWSLLGGLASGRRLAEGTAVDPWPGEAGFVKVMRRSVTPRTCGGLSIGSRAGRVIPAGAKPLPATIQWHVSLP</sequence>